<name>A0A8S5N5Z3_9CAUD</name>
<feature type="transmembrane region" description="Helical" evidence="1">
    <location>
        <begin position="20"/>
        <end position="44"/>
    </location>
</feature>
<keyword evidence="1" id="KW-0472">Membrane</keyword>
<evidence type="ECO:0000313" key="2">
    <source>
        <dbReference type="EMBL" id="DAD90046.1"/>
    </source>
</evidence>
<organism evidence="2">
    <name type="scientific">Siphoviridae sp. ctlzn3</name>
    <dbReference type="NCBI Taxonomy" id="2826450"/>
    <lineage>
        <taxon>Viruses</taxon>
        <taxon>Duplodnaviria</taxon>
        <taxon>Heunggongvirae</taxon>
        <taxon>Uroviricota</taxon>
        <taxon>Caudoviricetes</taxon>
    </lineage>
</organism>
<proteinExistence type="predicted"/>
<sequence>MKDFVESVKYMCSDEDGNFQPIAVVGSIATALFIPMLWVFLYAIGCN</sequence>
<evidence type="ECO:0000256" key="1">
    <source>
        <dbReference type="SAM" id="Phobius"/>
    </source>
</evidence>
<accession>A0A8S5N5Z3</accession>
<keyword evidence="1" id="KW-1133">Transmembrane helix</keyword>
<reference evidence="2" key="1">
    <citation type="journal article" date="2021" name="Proc. Natl. Acad. Sci. U.S.A.">
        <title>A Catalog of Tens of Thousands of Viruses from Human Metagenomes Reveals Hidden Associations with Chronic Diseases.</title>
        <authorList>
            <person name="Tisza M.J."/>
            <person name="Buck C.B."/>
        </authorList>
    </citation>
    <scope>NUCLEOTIDE SEQUENCE</scope>
    <source>
        <strain evidence="2">Ctlzn3</strain>
    </source>
</reference>
<protein>
    <submittedName>
        <fullName evidence="2">Lysosome-associated membrane glycoprotein 2 PROTEIN</fullName>
    </submittedName>
</protein>
<keyword evidence="1" id="KW-0812">Transmembrane</keyword>
<dbReference type="EMBL" id="BK015076">
    <property type="protein sequence ID" value="DAD90046.1"/>
    <property type="molecule type" value="Genomic_DNA"/>
</dbReference>